<protein>
    <submittedName>
        <fullName evidence="1">Uncharacterized protein</fullName>
    </submittedName>
</protein>
<proteinExistence type="predicted"/>
<name>A0A4P7CSC8_9BURK</name>
<dbReference type="RefSeq" id="WP_134747907.1">
    <property type="nucleotide sequence ID" value="NZ_CP038148.1"/>
</dbReference>
<dbReference type="EMBL" id="CP038148">
    <property type="protein sequence ID" value="QBQ96889.1"/>
    <property type="molecule type" value="Genomic_DNA"/>
</dbReference>
<evidence type="ECO:0000313" key="2">
    <source>
        <dbReference type="Proteomes" id="UP000295727"/>
    </source>
</evidence>
<reference evidence="1 2" key="1">
    <citation type="submission" date="2019-03" db="EMBL/GenBank/DDBJ databases">
        <title>Paraburkholderia sp. 7MH5, isolated from subtropical forest soil.</title>
        <authorList>
            <person name="Gao Z.-H."/>
            <person name="Qiu L.-H."/>
        </authorList>
    </citation>
    <scope>NUCLEOTIDE SEQUENCE [LARGE SCALE GENOMIC DNA]</scope>
    <source>
        <strain evidence="1 2">7MH5</strain>
    </source>
</reference>
<dbReference type="KEGG" id="ppai:E1956_06645"/>
<dbReference type="OrthoDB" id="79831at2"/>
<dbReference type="AlphaFoldDB" id="A0A4P7CSC8"/>
<sequence length="129" mass="14056">MATIRNKKGHTSTKSAASTNALDYHSARRDAATSFALLREMLVLTREAEGKTTRAHHYANEIRLVNRAFSGVAGPLDRDAMTAADLRVLTKLQVRDAALIGSGKAYAERKAMLADYAATLRPRLTGDLQ</sequence>
<gene>
    <name evidence="1" type="ORF">E1956_06645</name>
</gene>
<organism evidence="1 2">
    <name type="scientific">Paraburkholderia pallida</name>
    <dbReference type="NCBI Taxonomy" id="2547399"/>
    <lineage>
        <taxon>Bacteria</taxon>
        <taxon>Pseudomonadati</taxon>
        <taxon>Pseudomonadota</taxon>
        <taxon>Betaproteobacteria</taxon>
        <taxon>Burkholderiales</taxon>
        <taxon>Burkholderiaceae</taxon>
        <taxon>Paraburkholderia</taxon>
    </lineage>
</organism>
<evidence type="ECO:0000313" key="1">
    <source>
        <dbReference type="EMBL" id="QBQ96889.1"/>
    </source>
</evidence>
<accession>A0A4P7CSC8</accession>
<keyword evidence="2" id="KW-1185">Reference proteome</keyword>
<dbReference type="Proteomes" id="UP000295727">
    <property type="component" value="Chromosome 1"/>
</dbReference>